<evidence type="ECO:0000313" key="2">
    <source>
        <dbReference type="Proteomes" id="UP000641741"/>
    </source>
</evidence>
<gene>
    <name evidence="1" type="ORF">H8S02_00500</name>
</gene>
<dbReference type="PANTHER" id="PTHR35145:SF1">
    <property type="entry name" value="CYTOPLASMIC PROTEIN"/>
    <property type="match status" value="1"/>
</dbReference>
<dbReference type="InterPro" id="IPR058532">
    <property type="entry name" value="YjbR/MT2646/Rv2570-like"/>
</dbReference>
<dbReference type="Pfam" id="PF04237">
    <property type="entry name" value="YjbR"/>
    <property type="match status" value="1"/>
</dbReference>
<dbReference type="InterPro" id="IPR038056">
    <property type="entry name" value="YjbR-like_sf"/>
</dbReference>
<dbReference type="Proteomes" id="UP000641741">
    <property type="component" value="Unassembled WGS sequence"/>
</dbReference>
<accession>A0ABR7GJF5</accession>
<dbReference type="PANTHER" id="PTHR35145">
    <property type="entry name" value="CYTOPLASMIC PROTEIN-RELATED"/>
    <property type="match status" value="1"/>
</dbReference>
<name>A0ABR7GJF5_9FIRM</name>
<reference evidence="1 2" key="1">
    <citation type="submission" date="2020-08" db="EMBL/GenBank/DDBJ databases">
        <title>Genome public.</title>
        <authorList>
            <person name="Liu C."/>
            <person name="Sun Q."/>
        </authorList>
    </citation>
    <scope>NUCLEOTIDE SEQUENCE [LARGE SCALE GENOMIC DNA]</scope>
    <source>
        <strain evidence="1 2">M2</strain>
    </source>
</reference>
<keyword evidence="2" id="KW-1185">Reference proteome</keyword>
<dbReference type="EMBL" id="JACOPK010000001">
    <property type="protein sequence ID" value="MBC5694437.1"/>
    <property type="molecule type" value="Genomic_DNA"/>
</dbReference>
<dbReference type="InterPro" id="IPR007351">
    <property type="entry name" value="YjbR"/>
</dbReference>
<proteinExistence type="predicted"/>
<sequence>MNREELRRYIMEEYHAENDFPWLRYPENEVFRHPGNRKWFALIMEVTGDRLGLPDQEKHAVVNLKCDPLLIGSLRAEPGFFPAYHMNKANWITAALDGSIPDDKLKMLLELSFEATAPGRRGRKADKEQER</sequence>
<organism evidence="1 2">
    <name type="scientific">Agathobaculum hominis</name>
    <dbReference type="NCBI Taxonomy" id="2763014"/>
    <lineage>
        <taxon>Bacteria</taxon>
        <taxon>Bacillati</taxon>
        <taxon>Bacillota</taxon>
        <taxon>Clostridia</taxon>
        <taxon>Eubacteriales</taxon>
        <taxon>Butyricicoccaceae</taxon>
        <taxon>Agathobaculum</taxon>
    </lineage>
</organism>
<protein>
    <submittedName>
        <fullName evidence="1">MmcQ/YjbR family DNA-binding protein</fullName>
    </submittedName>
</protein>
<dbReference type="GO" id="GO:0003677">
    <property type="term" value="F:DNA binding"/>
    <property type="evidence" value="ECO:0007669"/>
    <property type="project" value="UniProtKB-KW"/>
</dbReference>
<dbReference type="Gene3D" id="3.90.1150.30">
    <property type="match status" value="1"/>
</dbReference>
<dbReference type="RefSeq" id="WP_186968757.1">
    <property type="nucleotide sequence ID" value="NZ_JACOPK010000001.1"/>
</dbReference>
<dbReference type="SUPFAM" id="SSF142906">
    <property type="entry name" value="YjbR-like"/>
    <property type="match status" value="1"/>
</dbReference>
<keyword evidence="1" id="KW-0238">DNA-binding</keyword>
<comment type="caution">
    <text evidence="1">The sequence shown here is derived from an EMBL/GenBank/DDBJ whole genome shotgun (WGS) entry which is preliminary data.</text>
</comment>
<evidence type="ECO:0000313" key="1">
    <source>
        <dbReference type="EMBL" id="MBC5694437.1"/>
    </source>
</evidence>